<accession>A0ABQ3W5D6</accession>
<keyword evidence="2" id="KW-1185">Reference proteome</keyword>
<proteinExistence type="predicted"/>
<name>A0ABQ3W5D6_9LACO</name>
<dbReference type="RefSeq" id="WP_201330280.1">
    <property type="nucleotide sequence ID" value="NZ_BOCG01000338.1"/>
</dbReference>
<reference evidence="2" key="1">
    <citation type="submission" date="2021-01" db="EMBL/GenBank/DDBJ databases">
        <title>Draft genome sequence of Nasalis larvatus strain YZ03.</title>
        <authorList>
            <person name="Suzuki-Hashido N."/>
            <person name="Tsuchida S."/>
            <person name="Hayakawa T."/>
        </authorList>
    </citation>
    <scope>NUCLEOTIDE SEQUENCE [LARGE SCALE GENOMIC DNA]</scope>
    <source>
        <strain evidence="2">YZ03</strain>
    </source>
</reference>
<evidence type="ECO:0000313" key="1">
    <source>
        <dbReference type="EMBL" id="GHW01760.1"/>
    </source>
</evidence>
<organism evidence="1 2">
    <name type="scientific">Lactobacillus nasalidis</name>
    <dbReference type="NCBI Taxonomy" id="2797258"/>
    <lineage>
        <taxon>Bacteria</taxon>
        <taxon>Bacillati</taxon>
        <taxon>Bacillota</taxon>
        <taxon>Bacilli</taxon>
        <taxon>Lactobacillales</taxon>
        <taxon>Lactobacillaceae</taxon>
        <taxon>Lactobacillus</taxon>
    </lineage>
</organism>
<protein>
    <submittedName>
        <fullName evidence="1">Uncharacterized protein</fullName>
    </submittedName>
</protein>
<comment type="caution">
    <text evidence="1">The sequence shown here is derived from an EMBL/GenBank/DDBJ whole genome shotgun (WGS) entry which is preliminary data.</text>
</comment>
<gene>
    <name evidence="1" type="ORF">lacNasYZ03_14470</name>
</gene>
<dbReference type="Proteomes" id="UP000616547">
    <property type="component" value="Unassembled WGS sequence"/>
</dbReference>
<evidence type="ECO:0000313" key="2">
    <source>
        <dbReference type="Proteomes" id="UP000616547"/>
    </source>
</evidence>
<sequence length="333" mass="38897">MVSEKMRVALTKTISKDLDIVQQPDETNDNYIFRLAYSAIGQLLLSNLWTRSLDDDKTGISDVLLRSNLLRVIEGYSEIFPEISNVLDEDLFKKIKEEYQVTGYLYKEDYRSTPVIYSQCGNDVVRLIRGTAVGDKVKVSGLGQYLTGSFGSDLDKVTQEYRLQEVSFAELYQFLVQLPYTEKYQATDTEYQYPYIANNGWRWGNTESLTADVRLFRRVKLGQKVYCLYRNERQYQLNTELMQAKGYLPILLAILNEQGQMPVVYYRSMPDIIEIENDFFVSPAEQNLLNVFSWPVYSDGKICFQKRWMKKEVFSLCMNVLEKIGYVFREKKQ</sequence>
<dbReference type="EMBL" id="BOCI01000430">
    <property type="protein sequence ID" value="GHW01760.1"/>
    <property type="molecule type" value="Genomic_DNA"/>
</dbReference>